<dbReference type="GO" id="GO:0005524">
    <property type="term" value="F:ATP binding"/>
    <property type="evidence" value="ECO:0007669"/>
    <property type="project" value="UniProtKB-KW"/>
</dbReference>
<dbReference type="GO" id="GO:0140662">
    <property type="term" value="F:ATP-dependent protein folding chaperone"/>
    <property type="evidence" value="ECO:0007669"/>
    <property type="project" value="InterPro"/>
</dbReference>
<evidence type="ECO:0000313" key="4">
    <source>
        <dbReference type="EMBL" id="KAH3897100.1"/>
    </source>
</evidence>
<organism evidence="4 5">
    <name type="scientific">Dreissena polymorpha</name>
    <name type="common">Zebra mussel</name>
    <name type="synonym">Mytilus polymorpha</name>
    <dbReference type="NCBI Taxonomy" id="45954"/>
    <lineage>
        <taxon>Eukaryota</taxon>
        <taxon>Metazoa</taxon>
        <taxon>Spiralia</taxon>
        <taxon>Lophotrochozoa</taxon>
        <taxon>Mollusca</taxon>
        <taxon>Bivalvia</taxon>
        <taxon>Autobranchia</taxon>
        <taxon>Heteroconchia</taxon>
        <taxon>Euheterodonta</taxon>
        <taxon>Imparidentia</taxon>
        <taxon>Neoheterodontei</taxon>
        <taxon>Myida</taxon>
        <taxon>Dreissenoidea</taxon>
        <taxon>Dreissenidae</taxon>
        <taxon>Dreissena</taxon>
    </lineage>
</organism>
<dbReference type="PANTHER" id="PTHR14187:SF5">
    <property type="entry name" value="HEAT SHOCK 70 KDA PROTEIN 12A"/>
    <property type="match status" value="1"/>
</dbReference>
<dbReference type="OrthoDB" id="2963168at2759"/>
<dbReference type="EMBL" id="JAIWYP010000001">
    <property type="protein sequence ID" value="KAH3897100.1"/>
    <property type="molecule type" value="Genomic_DNA"/>
</dbReference>
<accession>A0A9D4NMH4</accession>
<reference evidence="4" key="1">
    <citation type="journal article" date="2019" name="bioRxiv">
        <title>The Genome of the Zebra Mussel, Dreissena polymorpha: A Resource for Invasive Species Research.</title>
        <authorList>
            <person name="McCartney M.A."/>
            <person name="Auch B."/>
            <person name="Kono T."/>
            <person name="Mallez S."/>
            <person name="Zhang Y."/>
            <person name="Obille A."/>
            <person name="Becker A."/>
            <person name="Abrahante J.E."/>
            <person name="Garbe J."/>
            <person name="Badalamenti J.P."/>
            <person name="Herman A."/>
            <person name="Mangelson H."/>
            <person name="Liachko I."/>
            <person name="Sullivan S."/>
            <person name="Sone E.D."/>
            <person name="Koren S."/>
            <person name="Silverstein K.A.T."/>
            <person name="Beckman K.B."/>
            <person name="Gohl D.M."/>
        </authorList>
    </citation>
    <scope>NUCLEOTIDE SEQUENCE</scope>
    <source>
        <strain evidence="4">Duluth1</strain>
        <tissue evidence="4">Whole animal</tissue>
    </source>
</reference>
<comment type="similarity">
    <text evidence="1">Belongs to the heat shock protein 70 family.</text>
</comment>
<evidence type="ECO:0000256" key="2">
    <source>
        <dbReference type="ARBA" id="ARBA00022741"/>
    </source>
</evidence>
<gene>
    <name evidence="4" type="ORF">DPMN_021285</name>
</gene>
<keyword evidence="5" id="KW-1185">Reference proteome</keyword>
<dbReference type="InterPro" id="IPR043129">
    <property type="entry name" value="ATPase_NBD"/>
</dbReference>
<keyword evidence="3" id="KW-0067">ATP-binding</keyword>
<proteinExistence type="inferred from homology"/>
<evidence type="ECO:0000256" key="3">
    <source>
        <dbReference type="ARBA" id="ARBA00022840"/>
    </source>
</evidence>
<dbReference type="AlphaFoldDB" id="A0A9D4NMH4"/>
<evidence type="ECO:0000313" key="5">
    <source>
        <dbReference type="Proteomes" id="UP000828390"/>
    </source>
</evidence>
<sequence length="575" mass="63799">MALVVASIDFGTTFSGWAYSFVHDHYNNPADVKSRNWNSGTFITCKAPTCVLIKADRKTVEAFGYDAETKYAELAAEENHKDVYFFQTFKMKLFNNEKTIGKSTLLEDETGKKLKALTVFSLTIKYLMDDLMENLNKQVQNGVDKNYINWVLTVPAIWDEHAKQFMRTAAREAGIEVGHLNLALEPEAASIYCRHIKMSRNEDSSNADISTFQPGTRYLVCDAGGGTVDITVHEVTPDMKLKEIEKASGGAWGGTMVNEAYKKFIDTLAGGAVMKVLKENHMDDFIELLRSFEIKKRECKPSASGSVVLRFPTTLNEVVNVVTRKSFQEQIERSPFKNQVQLIKDKLKCDASVVSSLFDGPVKSIVDHLTTLVSKFHDNPINHIVMVGGFSESPLLQEAVKSAFPGKHLTIPQDAGLAVMKGAVMFGHNKRQIESRIARFTYGIAAFKKFDPVIHPADKVICAGTNQGQVDNCFYKFVEIGQSVPTDGSTTAGRSFRKEAQTAVVFVYATKEKNPVFIHDPGSFQIGSFGVNCKDKHGSISDFSLKMYFGGTEIIIKAELKTTGEEITATFDLPD</sequence>
<name>A0A9D4NMH4_DREPO</name>
<evidence type="ECO:0000256" key="1">
    <source>
        <dbReference type="ARBA" id="ARBA00007381"/>
    </source>
</evidence>
<dbReference type="Pfam" id="PF00012">
    <property type="entry name" value="HSP70"/>
    <property type="match status" value="1"/>
</dbReference>
<dbReference type="SUPFAM" id="SSF53067">
    <property type="entry name" value="Actin-like ATPase domain"/>
    <property type="match status" value="2"/>
</dbReference>
<comment type="caution">
    <text evidence="4">The sequence shown here is derived from an EMBL/GenBank/DDBJ whole genome shotgun (WGS) entry which is preliminary data.</text>
</comment>
<dbReference type="Proteomes" id="UP000828390">
    <property type="component" value="Unassembled WGS sequence"/>
</dbReference>
<keyword evidence="2" id="KW-0547">Nucleotide-binding</keyword>
<dbReference type="PANTHER" id="PTHR14187">
    <property type="entry name" value="ALPHA KINASE/ELONGATION FACTOR 2 KINASE"/>
    <property type="match status" value="1"/>
</dbReference>
<dbReference type="Gene3D" id="3.30.420.40">
    <property type="match status" value="2"/>
</dbReference>
<protein>
    <submittedName>
        <fullName evidence="4">Uncharacterized protein</fullName>
    </submittedName>
</protein>
<dbReference type="InterPro" id="IPR013126">
    <property type="entry name" value="Hsp_70_fam"/>
</dbReference>
<reference evidence="4" key="2">
    <citation type="submission" date="2020-11" db="EMBL/GenBank/DDBJ databases">
        <authorList>
            <person name="McCartney M.A."/>
            <person name="Auch B."/>
            <person name="Kono T."/>
            <person name="Mallez S."/>
            <person name="Becker A."/>
            <person name="Gohl D.M."/>
            <person name="Silverstein K.A.T."/>
            <person name="Koren S."/>
            <person name="Bechman K.B."/>
            <person name="Herman A."/>
            <person name="Abrahante J.E."/>
            <person name="Garbe J."/>
        </authorList>
    </citation>
    <scope>NUCLEOTIDE SEQUENCE</scope>
    <source>
        <strain evidence="4">Duluth1</strain>
        <tissue evidence="4">Whole animal</tissue>
    </source>
</reference>
<dbReference type="CDD" id="cd10229">
    <property type="entry name" value="ASKHA_NBD_HSP70_HSPA12"/>
    <property type="match status" value="1"/>
</dbReference>